<organism evidence="1 2">
    <name type="scientific">Cercospora zeae-maydis SCOH1-5</name>
    <dbReference type="NCBI Taxonomy" id="717836"/>
    <lineage>
        <taxon>Eukaryota</taxon>
        <taxon>Fungi</taxon>
        <taxon>Dikarya</taxon>
        <taxon>Ascomycota</taxon>
        <taxon>Pezizomycotina</taxon>
        <taxon>Dothideomycetes</taxon>
        <taxon>Dothideomycetidae</taxon>
        <taxon>Mycosphaerellales</taxon>
        <taxon>Mycosphaerellaceae</taxon>
        <taxon>Cercospora</taxon>
    </lineage>
</organism>
<evidence type="ECO:0000313" key="2">
    <source>
        <dbReference type="Proteomes" id="UP000799539"/>
    </source>
</evidence>
<reference evidence="1" key="1">
    <citation type="journal article" date="2020" name="Stud. Mycol.">
        <title>101 Dothideomycetes genomes: a test case for predicting lifestyles and emergence of pathogens.</title>
        <authorList>
            <person name="Haridas S."/>
            <person name="Albert R."/>
            <person name="Binder M."/>
            <person name="Bloem J."/>
            <person name="Labutti K."/>
            <person name="Salamov A."/>
            <person name="Andreopoulos B."/>
            <person name="Baker S."/>
            <person name="Barry K."/>
            <person name="Bills G."/>
            <person name="Bluhm B."/>
            <person name="Cannon C."/>
            <person name="Castanera R."/>
            <person name="Culley D."/>
            <person name="Daum C."/>
            <person name="Ezra D."/>
            <person name="Gonzalez J."/>
            <person name="Henrissat B."/>
            <person name="Kuo A."/>
            <person name="Liang C."/>
            <person name="Lipzen A."/>
            <person name="Lutzoni F."/>
            <person name="Magnuson J."/>
            <person name="Mondo S."/>
            <person name="Nolan M."/>
            <person name="Ohm R."/>
            <person name="Pangilinan J."/>
            <person name="Park H.-J."/>
            <person name="Ramirez L."/>
            <person name="Alfaro M."/>
            <person name="Sun H."/>
            <person name="Tritt A."/>
            <person name="Yoshinaga Y."/>
            <person name="Zwiers L.-H."/>
            <person name="Turgeon B."/>
            <person name="Goodwin S."/>
            <person name="Spatafora J."/>
            <person name="Crous P."/>
            <person name="Grigoriev I."/>
        </authorList>
    </citation>
    <scope>NUCLEOTIDE SEQUENCE</scope>
    <source>
        <strain evidence="1">SCOH1-5</strain>
    </source>
</reference>
<name>A0A6A6FH82_9PEZI</name>
<proteinExistence type="predicted"/>
<protein>
    <submittedName>
        <fullName evidence="1">Uncharacterized protein</fullName>
    </submittedName>
</protein>
<evidence type="ECO:0000313" key="1">
    <source>
        <dbReference type="EMBL" id="KAF2212827.1"/>
    </source>
</evidence>
<dbReference type="Proteomes" id="UP000799539">
    <property type="component" value="Unassembled WGS sequence"/>
</dbReference>
<accession>A0A6A6FH82</accession>
<dbReference type="AlphaFoldDB" id="A0A6A6FH82"/>
<sequence length="111" mass="12452">MNPGDVHMRRVGVGVWFLRTLHTHSAEMSSRLKFWMWIVTAVGLHPRGTGGLCEKCWNVLRSMGTLYCIAWSSDDLSLDLPSLELWVPSVVIPIDAHPGRLELPGVTSERI</sequence>
<keyword evidence="2" id="KW-1185">Reference proteome</keyword>
<gene>
    <name evidence="1" type="ORF">CERZMDRAFT_90675</name>
</gene>
<dbReference type="EMBL" id="ML992672">
    <property type="protein sequence ID" value="KAF2212827.1"/>
    <property type="molecule type" value="Genomic_DNA"/>
</dbReference>